<evidence type="ECO:0000256" key="9">
    <source>
        <dbReference type="ARBA" id="ARBA00049893"/>
    </source>
</evidence>
<evidence type="ECO:0000256" key="4">
    <source>
        <dbReference type="ARBA" id="ARBA00022723"/>
    </source>
</evidence>
<dbReference type="PANTHER" id="PTHR30616:SF2">
    <property type="entry name" value="PURINE NUCLEOSIDE PHOSPHORYLASE LACC1"/>
    <property type="match status" value="1"/>
</dbReference>
<evidence type="ECO:0000256" key="2">
    <source>
        <dbReference type="ARBA" id="ARBA00007353"/>
    </source>
</evidence>
<keyword evidence="11" id="KW-0560">Oxidoreductase</keyword>
<dbReference type="Pfam" id="PF02578">
    <property type="entry name" value="Cu-oxidase_4"/>
    <property type="match status" value="1"/>
</dbReference>
<comment type="catalytic activity">
    <reaction evidence="1">
        <text>inosine + phosphate = alpha-D-ribose 1-phosphate + hypoxanthine</text>
        <dbReference type="Rhea" id="RHEA:27646"/>
        <dbReference type="ChEBI" id="CHEBI:17368"/>
        <dbReference type="ChEBI" id="CHEBI:17596"/>
        <dbReference type="ChEBI" id="CHEBI:43474"/>
        <dbReference type="ChEBI" id="CHEBI:57720"/>
        <dbReference type="EC" id="2.4.2.1"/>
    </reaction>
    <physiologicalReaction direction="left-to-right" evidence="1">
        <dbReference type="Rhea" id="RHEA:27647"/>
    </physiologicalReaction>
</comment>
<name>A0A6S7BLI0_9BURK</name>
<dbReference type="SUPFAM" id="SSF64438">
    <property type="entry name" value="CNF1/YfiH-like putative cysteine hydrolases"/>
    <property type="match status" value="1"/>
</dbReference>
<evidence type="ECO:0000256" key="1">
    <source>
        <dbReference type="ARBA" id="ARBA00000553"/>
    </source>
</evidence>
<keyword evidence="6" id="KW-0862">Zinc</keyword>
<comment type="catalytic activity">
    <reaction evidence="8">
        <text>adenosine + phosphate = alpha-D-ribose 1-phosphate + adenine</text>
        <dbReference type="Rhea" id="RHEA:27642"/>
        <dbReference type="ChEBI" id="CHEBI:16335"/>
        <dbReference type="ChEBI" id="CHEBI:16708"/>
        <dbReference type="ChEBI" id="CHEBI:43474"/>
        <dbReference type="ChEBI" id="CHEBI:57720"/>
        <dbReference type="EC" id="2.4.2.1"/>
    </reaction>
    <physiologicalReaction direction="left-to-right" evidence="8">
        <dbReference type="Rhea" id="RHEA:27643"/>
    </physiologicalReaction>
</comment>
<comment type="similarity">
    <text evidence="2 10">Belongs to the purine nucleoside phosphorylase YfiH/LACC1 family.</text>
</comment>
<gene>
    <name evidence="11" type="primary">yfiH</name>
    <name evidence="11" type="ORF">LMG28138_05536</name>
</gene>
<evidence type="ECO:0000256" key="5">
    <source>
        <dbReference type="ARBA" id="ARBA00022801"/>
    </source>
</evidence>
<dbReference type="InterPro" id="IPR011324">
    <property type="entry name" value="Cytotoxic_necrot_fac-like_cat"/>
</dbReference>
<evidence type="ECO:0000313" key="11">
    <source>
        <dbReference type="EMBL" id="CAB3804556.1"/>
    </source>
</evidence>
<evidence type="ECO:0000256" key="7">
    <source>
        <dbReference type="ARBA" id="ARBA00047989"/>
    </source>
</evidence>
<dbReference type="InterPro" id="IPR038371">
    <property type="entry name" value="Cu_polyphenol_OxRdtase_sf"/>
</dbReference>
<reference evidence="11 12" key="1">
    <citation type="submission" date="2020-04" db="EMBL/GenBank/DDBJ databases">
        <authorList>
            <person name="De Canck E."/>
        </authorList>
    </citation>
    <scope>NUCLEOTIDE SEQUENCE [LARGE SCALE GENOMIC DNA]</scope>
    <source>
        <strain evidence="11 12">LMG 28138</strain>
    </source>
</reference>
<evidence type="ECO:0000256" key="10">
    <source>
        <dbReference type="RuleBase" id="RU361274"/>
    </source>
</evidence>
<comment type="catalytic activity">
    <reaction evidence="9">
        <text>S-methyl-5'-thioadenosine + phosphate = 5-(methylsulfanyl)-alpha-D-ribose 1-phosphate + adenine</text>
        <dbReference type="Rhea" id="RHEA:11852"/>
        <dbReference type="ChEBI" id="CHEBI:16708"/>
        <dbReference type="ChEBI" id="CHEBI:17509"/>
        <dbReference type="ChEBI" id="CHEBI:43474"/>
        <dbReference type="ChEBI" id="CHEBI:58533"/>
        <dbReference type="EC" id="2.4.2.28"/>
    </reaction>
    <physiologicalReaction direction="left-to-right" evidence="9">
        <dbReference type="Rhea" id="RHEA:11853"/>
    </physiologicalReaction>
</comment>
<dbReference type="AlphaFoldDB" id="A0A6S7BLI0"/>
<dbReference type="GO" id="GO:0005507">
    <property type="term" value="F:copper ion binding"/>
    <property type="evidence" value="ECO:0007669"/>
    <property type="project" value="TreeGrafter"/>
</dbReference>
<dbReference type="GO" id="GO:0016787">
    <property type="term" value="F:hydrolase activity"/>
    <property type="evidence" value="ECO:0007669"/>
    <property type="project" value="UniProtKB-KW"/>
</dbReference>
<sequence length="286" mass="29813">MTDAMTDDPLGFVPSKSASLKAVPLTLDDCLIPDWPAPSNVRAWVTTRRGGVSRPPFDTLNLGLHTGDERDDVLANRAALGRLAGARLAWLEQVHGTAVADAAEVLRAGQPLRADASVTSEPGIACIVMIADCLPVLFCDARGRAVGAAHAGWRGLSAGVLEKTAQAVARRAGEGAVVHAWLGPAIGPNAFEVGRDVFDAFVDGAPAAERETTAAAFTAHGSAPQKYLADLHALARIRLRRAGVTSVAGTQACTVSDPARFYSYRRDGATGRFAALVWLAGQAISG</sequence>
<accession>A0A6S7BLI0</accession>
<dbReference type="InterPro" id="IPR003730">
    <property type="entry name" value="Cu_polyphenol_OxRdtase"/>
</dbReference>
<organism evidence="11 12">
    <name type="scientific">Pararobbsia alpina</name>
    <dbReference type="NCBI Taxonomy" id="621374"/>
    <lineage>
        <taxon>Bacteria</taxon>
        <taxon>Pseudomonadati</taxon>
        <taxon>Pseudomonadota</taxon>
        <taxon>Betaproteobacteria</taxon>
        <taxon>Burkholderiales</taxon>
        <taxon>Burkholderiaceae</taxon>
        <taxon>Pararobbsia</taxon>
    </lineage>
</organism>
<dbReference type="PANTHER" id="PTHR30616">
    <property type="entry name" value="UNCHARACTERIZED PROTEIN YFIH"/>
    <property type="match status" value="1"/>
</dbReference>
<keyword evidence="3" id="KW-0808">Transferase</keyword>
<keyword evidence="4" id="KW-0479">Metal-binding</keyword>
<dbReference type="GO" id="GO:0017061">
    <property type="term" value="F:S-methyl-5-thioadenosine phosphorylase activity"/>
    <property type="evidence" value="ECO:0007669"/>
    <property type="project" value="UniProtKB-EC"/>
</dbReference>
<dbReference type="Proteomes" id="UP000494115">
    <property type="component" value="Unassembled WGS sequence"/>
</dbReference>
<evidence type="ECO:0000256" key="6">
    <source>
        <dbReference type="ARBA" id="ARBA00022833"/>
    </source>
</evidence>
<keyword evidence="5" id="KW-0378">Hydrolase</keyword>
<keyword evidence="12" id="KW-1185">Reference proteome</keyword>
<comment type="catalytic activity">
    <reaction evidence="7">
        <text>adenosine + H2O + H(+) = inosine + NH4(+)</text>
        <dbReference type="Rhea" id="RHEA:24408"/>
        <dbReference type="ChEBI" id="CHEBI:15377"/>
        <dbReference type="ChEBI" id="CHEBI:15378"/>
        <dbReference type="ChEBI" id="CHEBI:16335"/>
        <dbReference type="ChEBI" id="CHEBI:17596"/>
        <dbReference type="ChEBI" id="CHEBI:28938"/>
        <dbReference type="EC" id="3.5.4.4"/>
    </reaction>
    <physiologicalReaction direction="left-to-right" evidence="7">
        <dbReference type="Rhea" id="RHEA:24409"/>
    </physiologicalReaction>
</comment>
<dbReference type="Gene3D" id="3.60.140.10">
    <property type="entry name" value="CNF1/YfiH-like putative cysteine hydrolases"/>
    <property type="match status" value="1"/>
</dbReference>
<dbReference type="GO" id="GO:0016491">
    <property type="term" value="F:oxidoreductase activity"/>
    <property type="evidence" value="ECO:0007669"/>
    <property type="project" value="UniProtKB-KW"/>
</dbReference>
<dbReference type="NCBIfam" id="TIGR00726">
    <property type="entry name" value="peptidoglycan editing factor PgeF"/>
    <property type="match status" value="1"/>
</dbReference>
<dbReference type="EMBL" id="CADIKM010000065">
    <property type="protein sequence ID" value="CAB3804556.1"/>
    <property type="molecule type" value="Genomic_DNA"/>
</dbReference>
<evidence type="ECO:0000256" key="3">
    <source>
        <dbReference type="ARBA" id="ARBA00022679"/>
    </source>
</evidence>
<protein>
    <recommendedName>
        <fullName evidence="10">Purine nucleoside phosphorylase</fullName>
    </recommendedName>
</protein>
<proteinExistence type="inferred from homology"/>
<evidence type="ECO:0000256" key="8">
    <source>
        <dbReference type="ARBA" id="ARBA00048968"/>
    </source>
</evidence>
<evidence type="ECO:0000313" key="12">
    <source>
        <dbReference type="Proteomes" id="UP000494115"/>
    </source>
</evidence>
<dbReference type="CDD" id="cd16833">
    <property type="entry name" value="YfiH"/>
    <property type="match status" value="1"/>
</dbReference>